<proteinExistence type="predicted"/>
<sequence length="302" mass="32368">MILPPQAYPFVARKLLSEDRPEIQKALQEVLYGAGTGEGTIRADRLAAIINSAMGRVVQNSSAFVDFDTVPEDGVSLSEGLSYILSPGGSSLRELIVAEAFNVSDLILRQAARKSFTSVINSIPQPPGFLPFLPKPGDAPLPFLLPTLSGRPVPVVAKPNELLEALAPKLGREDELYVLSLSDLAARTLGDDSAKIISGDALLEPRSTARLILRVLATGLPPEGSSPEVTQAISNVRQTLGLSGEEDDMNENMQDLTAALGSLSQQDREKLQEIGMDLARKLVNKQLARLSPFLPQQLNSAP</sequence>
<evidence type="ECO:0000313" key="1">
    <source>
        <dbReference type="EMBL" id="CAD9206754.1"/>
    </source>
</evidence>
<reference evidence="1" key="1">
    <citation type="submission" date="2021-01" db="EMBL/GenBank/DDBJ databases">
        <authorList>
            <person name="Corre E."/>
            <person name="Pelletier E."/>
            <person name="Niang G."/>
            <person name="Scheremetjew M."/>
            <person name="Finn R."/>
            <person name="Kale V."/>
            <person name="Holt S."/>
            <person name="Cochrane G."/>
            <person name="Meng A."/>
            <person name="Brown T."/>
            <person name="Cohen L."/>
        </authorList>
    </citation>
    <scope>NUCLEOTIDE SEQUENCE</scope>
    <source>
        <strain evidence="1">PLY429</strain>
    </source>
</reference>
<organism evidence="1">
    <name type="scientific">Tetraselmis chuii</name>
    <dbReference type="NCBI Taxonomy" id="63592"/>
    <lineage>
        <taxon>Eukaryota</taxon>
        <taxon>Viridiplantae</taxon>
        <taxon>Chlorophyta</taxon>
        <taxon>core chlorophytes</taxon>
        <taxon>Chlorodendrophyceae</taxon>
        <taxon>Chlorodendrales</taxon>
        <taxon>Chlorodendraceae</taxon>
        <taxon>Tetraselmis</taxon>
    </lineage>
</organism>
<dbReference type="EMBL" id="HBGG01017503">
    <property type="protein sequence ID" value="CAD9206754.1"/>
    <property type="molecule type" value="Transcribed_RNA"/>
</dbReference>
<dbReference type="AlphaFoldDB" id="A0A7S1SRF8"/>
<protein>
    <submittedName>
        <fullName evidence="1">Uncharacterized protein</fullName>
    </submittedName>
</protein>
<gene>
    <name evidence="1" type="ORF">TCHU04912_LOCUS8990</name>
</gene>
<accession>A0A7S1SRF8</accession>
<name>A0A7S1SRF8_9CHLO</name>